<dbReference type="FunFam" id="3.40.50.300:FF:000898">
    <property type="entry name" value="ADP-ribosylation factor-like protein 11"/>
    <property type="match status" value="1"/>
</dbReference>
<comment type="function">
    <text evidence="5">May play a role in apoptosis. May act as a tumor suppressor.</text>
</comment>
<keyword evidence="11" id="KW-1185">Reference proteome</keyword>
<keyword evidence="3 7" id="KW-0342">GTP-binding</keyword>
<organism evidence="10 11">
    <name type="scientific">Cynoglossus semilaevis</name>
    <name type="common">Tongue sole</name>
    <dbReference type="NCBI Taxonomy" id="244447"/>
    <lineage>
        <taxon>Eukaryota</taxon>
        <taxon>Metazoa</taxon>
        <taxon>Chordata</taxon>
        <taxon>Craniata</taxon>
        <taxon>Vertebrata</taxon>
        <taxon>Euteleostomi</taxon>
        <taxon>Actinopterygii</taxon>
        <taxon>Neopterygii</taxon>
        <taxon>Teleostei</taxon>
        <taxon>Neoteleostei</taxon>
        <taxon>Acanthomorphata</taxon>
        <taxon>Carangaria</taxon>
        <taxon>Pleuronectiformes</taxon>
        <taxon>Pleuronectoidei</taxon>
        <taxon>Cynoglossidae</taxon>
        <taxon>Cynoglossinae</taxon>
        <taxon>Cynoglossus</taxon>
    </lineage>
</organism>
<dbReference type="GO" id="GO:0003924">
    <property type="term" value="F:GTPase activity"/>
    <property type="evidence" value="ECO:0007669"/>
    <property type="project" value="InterPro"/>
</dbReference>
<protein>
    <recommendedName>
        <fullName evidence="6">ADP-ribosylation factor-like protein 11</fullName>
    </recommendedName>
</protein>
<dbReference type="PANTHER" id="PTHR11711">
    <property type="entry name" value="ADP RIBOSYLATION FACTOR-RELATED"/>
    <property type="match status" value="1"/>
</dbReference>
<evidence type="ECO:0000256" key="8">
    <source>
        <dbReference type="PIRSR" id="PIRSR606689-2"/>
    </source>
</evidence>
<dbReference type="NCBIfam" id="TIGR00231">
    <property type="entry name" value="small_GTP"/>
    <property type="match status" value="1"/>
</dbReference>
<keyword evidence="2 7" id="KW-0547">Nucleotide-binding</keyword>
<evidence type="ECO:0000256" key="6">
    <source>
        <dbReference type="ARBA" id="ARBA00072409"/>
    </source>
</evidence>
<dbReference type="InterPro" id="IPR027417">
    <property type="entry name" value="P-loop_NTPase"/>
</dbReference>
<keyword evidence="1" id="KW-0519">Myristate</keyword>
<reference evidence="10 11" key="1">
    <citation type="journal article" date="2014" name="Nat. Genet.">
        <title>Whole-genome sequence of a flatfish provides insights into ZW sex chromosome evolution and adaptation to a benthic lifestyle.</title>
        <authorList>
            <person name="Chen S."/>
            <person name="Zhang G."/>
            <person name="Shao C."/>
            <person name="Huang Q."/>
            <person name="Liu G."/>
            <person name="Zhang P."/>
            <person name="Song W."/>
            <person name="An N."/>
            <person name="Chalopin D."/>
            <person name="Volff J.N."/>
            <person name="Hong Y."/>
            <person name="Li Q."/>
            <person name="Sha Z."/>
            <person name="Zhou H."/>
            <person name="Xie M."/>
            <person name="Yu Q."/>
            <person name="Liu Y."/>
            <person name="Xiang H."/>
            <person name="Wang N."/>
            <person name="Wu K."/>
            <person name="Yang C."/>
            <person name="Zhou Q."/>
            <person name="Liao X."/>
            <person name="Yang L."/>
            <person name="Hu Q."/>
            <person name="Zhang J."/>
            <person name="Meng L."/>
            <person name="Jin L."/>
            <person name="Tian Y."/>
            <person name="Lian J."/>
            <person name="Yang J."/>
            <person name="Miao G."/>
            <person name="Liu S."/>
            <person name="Liang Z."/>
            <person name="Yan F."/>
            <person name="Li Y."/>
            <person name="Sun B."/>
            <person name="Zhang H."/>
            <person name="Zhang J."/>
            <person name="Zhu Y."/>
            <person name="Du M."/>
            <person name="Zhao Y."/>
            <person name="Schartl M."/>
            <person name="Tang Q."/>
            <person name="Wang J."/>
        </authorList>
    </citation>
    <scope>NUCLEOTIDE SEQUENCE</scope>
</reference>
<dbReference type="PRINTS" id="PR00328">
    <property type="entry name" value="SAR1GTPBP"/>
</dbReference>
<name>A0A3P8VNC5_CYNSE</name>
<reference evidence="10" key="3">
    <citation type="submission" date="2025-09" db="UniProtKB">
        <authorList>
            <consortium name="Ensembl"/>
        </authorList>
    </citation>
    <scope>IDENTIFICATION</scope>
</reference>
<dbReference type="CDD" id="cd04152">
    <property type="entry name" value="Arl4_Arl7"/>
    <property type="match status" value="1"/>
</dbReference>
<dbReference type="SMART" id="SM00175">
    <property type="entry name" value="RAB"/>
    <property type="match status" value="1"/>
</dbReference>
<dbReference type="PROSITE" id="PS51417">
    <property type="entry name" value="ARF"/>
    <property type="match status" value="1"/>
</dbReference>
<comment type="similarity">
    <text evidence="9">Belongs to the small GTPase superfamily. Arf family.</text>
</comment>
<reference evidence="10" key="2">
    <citation type="submission" date="2025-08" db="UniProtKB">
        <authorList>
            <consortium name="Ensembl"/>
        </authorList>
    </citation>
    <scope>IDENTIFICATION</scope>
</reference>
<dbReference type="GO" id="GO:0046872">
    <property type="term" value="F:metal ion binding"/>
    <property type="evidence" value="ECO:0007669"/>
    <property type="project" value="UniProtKB-KW"/>
</dbReference>
<accession>A0A3P8VNC5</accession>
<dbReference type="Gene3D" id="3.40.50.300">
    <property type="entry name" value="P-loop containing nucleotide triphosphate hydrolases"/>
    <property type="match status" value="1"/>
</dbReference>
<dbReference type="Ensembl" id="ENSCSET00000016070.1">
    <property type="protein sequence ID" value="ENSCSEP00000015872.1"/>
    <property type="gene ID" value="ENSCSEG00000010194.1"/>
</dbReference>
<feature type="binding site" evidence="7">
    <location>
        <position position="79"/>
    </location>
    <ligand>
        <name>GTP</name>
        <dbReference type="ChEBI" id="CHEBI:37565"/>
    </ligand>
</feature>
<evidence type="ECO:0000256" key="7">
    <source>
        <dbReference type="PIRSR" id="PIRSR606689-1"/>
    </source>
</evidence>
<evidence type="ECO:0000256" key="3">
    <source>
        <dbReference type="ARBA" id="ARBA00023134"/>
    </source>
</evidence>
<keyword evidence="4" id="KW-0449">Lipoprotein</keyword>
<dbReference type="SMART" id="SM00178">
    <property type="entry name" value="SAR"/>
    <property type="match status" value="1"/>
</dbReference>
<dbReference type="InParanoid" id="A0A3P8VNC5"/>
<dbReference type="Pfam" id="PF00025">
    <property type="entry name" value="Arf"/>
    <property type="match status" value="1"/>
</dbReference>
<evidence type="ECO:0000256" key="5">
    <source>
        <dbReference type="ARBA" id="ARBA00054648"/>
    </source>
</evidence>
<evidence type="ECO:0000256" key="9">
    <source>
        <dbReference type="RuleBase" id="RU003925"/>
    </source>
</evidence>
<keyword evidence="8" id="KW-0460">Magnesium</keyword>
<dbReference type="InterPro" id="IPR006689">
    <property type="entry name" value="Small_GTPase_ARF/SAR"/>
</dbReference>
<dbReference type="AlphaFoldDB" id="A0A3P8VNC5"/>
<feature type="binding site" evidence="8">
    <location>
        <position position="34"/>
    </location>
    <ligand>
        <name>Mg(2+)</name>
        <dbReference type="ChEBI" id="CHEBI:18420"/>
    </ligand>
</feature>
<dbReference type="OMA" id="LADMECM"/>
<proteinExistence type="inferred from homology"/>
<evidence type="ECO:0000313" key="11">
    <source>
        <dbReference type="Proteomes" id="UP000265120"/>
    </source>
</evidence>
<dbReference type="PROSITE" id="PS51419">
    <property type="entry name" value="RAB"/>
    <property type="match status" value="1"/>
</dbReference>
<dbReference type="InterPro" id="IPR024156">
    <property type="entry name" value="Small_GTPase_ARF"/>
</dbReference>
<keyword evidence="8" id="KW-0479">Metal-binding</keyword>
<dbReference type="GeneTree" id="ENSGT00940000154546"/>
<evidence type="ECO:0000256" key="2">
    <source>
        <dbReference type="ARBA" id="ARBA00022741"/>
    </source>
</evidence>
<sequence length="202" mass="22607">MGNGFSEHHFPLSRLPSFQTQHVVILGLDCAGKTTVLYRLRFNEFVNTVPTKGFNAERIKVSLGGRRGRACFHLWDVGGQERLRPLWRSYTRCADGIVFVVDSADAERVEEAKSELHKITRLVENKGVPVLVVANKQDLRNSLSLADMECMLALGELGGSTPWHLQSACAIIGEGLLEGLQTLYAMITKRKAIQRRRLNECD</sequence>
<evidence type="ECO:0000256" key="4">
    <source>
        <dbReference type="ARBA" id="ARBA00023288"/>
    </source>
</evidence>
<evidence type="ECO:0000256" key="1">
    <source>
        <dbReference type="ARBA" id="ARBA00022707"/>
    </source>
</evidence>
<feature type="binding site" evidence="8">
    <location>
        <position position="51"/>
    </location>
    <ligand>
        <name>Mg(2+)</name>
        <dbReference type="ChEBI" id="CHEBI:18420"/>
    </ligand>
</feature>
<feature type="binding site" evidence="7">
    <location>
        <begin position="135"/>
        <end position="138"/>
    </location>
    <ligand>
        <name>GTP</name>
        <dbReference type="ChEBI" id="CHEBI:37565"/>
    </ligand>
</feature>
<dbReference type="STRING" id="244447.ENSCSEP00000015872"/>
<dbReference type="Proteomes" id="UP000265120">
    <property type="component" value="Chromosome 18"/>
</dbReference>
<feature type="binding site" evidence="7">
    <location>
        <begin position="27"/>
        <end position="34"/>
    </location>
    <ligand>
        <name>GTP</name>
        <dbReference type="ChEBI" id="CHEBI:37565"/>
    </ligand>
</feature>
<dbReference type="InterPro" id="IPR005225">
    <property type="entry name" value="Small_GTP-bd"/>
</dbReference>
<dbReference type="GO" id="GO:0005525">
    <property type="term" value="F:GTP binding"/>
    <property type="evidence" value="ECO:0007669"/>
    <property type="project" value="UniProtKB-KW"/>
</dbReference>
<dbReference type="SMART" id="SM00177">
    <property type="entry name" value="ARF"/>
    <property type="match status" value="1"/>
</dbReference>
<dbReference type="SUPFAM" id="SSF52540">
    <property type="entry name" value="P-loop containing nucleoside triphosphate hydrolases"/>
    <property type="match status" value="1"/>
</dbReference>
<evidence type="ECO:0000313" key="10">
    <source>
        <dbReference type="Ensembl" id="ENSCSEP00000015872.1"/>
    </source>
</evidence>